<protein>
    <submittedName>
        <fullName evidence="1">Uncharacterized protein</fullName>
    </submittedName>
</protein>
<feature type="non-terminal residue" evidence="1">
    <location>
        <position position="184"/>
    </location>
</feature>
<sequence length="184" mass="20894">MPPPTITITITDLRPAKAKLILGCRDNEETLEQEQKQRVTREYVEPFILFSIFRFSSWYYTCFQVFTERVEYVGGSSSSTCRKSNASNSDVETSQTFNQDLCLKAMSPYRVSCLQDDSLKTVEDVQTRQLEREEIKALPVDNGPEPPTFSTRSRRFLTTTIINTTTSITSITSTTTTTTITTII</sequence>
<evidence type="ECO:0000313" key="1">
    <source>
        <dbReference type="EMBL" id="KAL2712262.1"/>
    </source>
</evidence>
<comment type="caution">
    <text evidence="1">The sequence shown here is derived from an EMBL/GenBank/DDBJ whole genome shotgun (WGS) entry which is preliminary data.</text>
</comment>
<dbReference type="AlphaFoldDB" id="A0ABD1ZV72"/>
<reference evidence="1 2" key="1">
    <citation type="journal article" date="2024" name="Ann. Entomol. Soc. Am.">
        <title>Genomic analyses of the southern and eastern yellowjacket wasps (Hymenoptera: Vespidae) reveal evolutionary signatures of social life.</title>
        <authorList>
            <person name="Catto M.A."/>
            <person name="Caine P.B."/>
            <person name="Orr S.E."/>
            <person name="Hunt B.G."/>
            <person name="Goodisman M.A.D."/>
        </authorList>
    </citation>
    <scope>NUCLEOTIDE SEQUENCE [LARGE SCALE GENOMIC DNA]</scope>
    <source>
        <strain evidence="1">233</strain>
        <tissue evidence="1">Head and thorax</tissue>
    </source>
</reference>
<dbReference type="Proteomes" id="UP001607302">
    <property type="component" value="Unassembled WGS sequence"/>
</dbReference>
<gene>
    <name evidence="1" type="ORF">V1478_017785</name>
</gene>
<evidence type="ECO:0000313" key="2">
    <source>
        <dbReference type="Proteomes" id="UP001607302"/>
    </source>
</evidence>
<accession>A0ABD1ZV72</accession>
<proteinExistence type="predicted"/>
<dbReference type="EMBL" id="JAUDFV010000166">
    <property type="protein sequence ID" value="KAL2712262.1"/>
    <property type="molecule type" value="Genomic_DNA"/>
</dbReference>
<organism evidence="1 2">
    <name type="scientific">Vespula squamosa</name>
    <name type="common">Southern yellow jacket</name>
    <name type="synonym">Wasp</name>
    <dbReference type="NCBI Taxonomy" id="30214"/>
    <lineage>
        <taxon>Eukaryota</taxon>
        <taxon>Metazoa</taxon>
        <taxon>Ecdysozoa</taxon>
        <taxon>Arthropoda</taxon>
        <taxon>Hexapoda</taxon>
        <taxon>Insecta</taxon>
        <taxon>Pterygota</taxon>
        <taxon>Neoptera</taxon>
        <taxon>Endopterygota</taxon>
        <taxon>Hymenoptera</taxon>
        <taxon>Apocrita</taxon>
        <taxon>Aculeata</taxon>
        <taxon>Vespoidea</taxon>
        <taxon>Vespidae</taxon>
        <taxon>Vespinae</taxon>
        <taxon>Vespula</taxon>
    </lineage>
</organism>
<keyword evidence="2" id="KW-1185">Reference proteome</keyword>
<name>A0ABD1ZV72_VESSQ</name>